<dbReference type="Proteomes" id="UP001310594">
    <property type="component" value="Unassembled WGS sequence"/>
</dbReference>
<dbReference type="AlphaFoldDB" id="A0AAN7ZP63"/>
<dbReference type="PANTHER" id="PTHR37534:SF38">
    <property type="entry name" value="ZN(2)-C6 FUNGAL-TYPE DOMAIN-CONTAINING PROTEIN"/>
    <property type="match status" value="1"/>
</dbReference>
<dbReference type="PANTHER" id="PTHR37534">
    <property type="entry name" value="TRANSCRIPTIONAL ACTIVATOR PROTEIN UGA3"/>
    <property type="match status" value="1"/>
</dbReference>
<dbReference type="EMBL" id="JAVRQU010000006">
    <property type="protein sequence ID" value="KAK5702011.1"/>
    <property type="molecule type" value="Genomic_DNA"/>
</dbReference>
<evidence type="ECO:0000313" key="4">
    <source>
        <dbReference type="EMBL" id="KAK5702011.1"/>
    </source>
</evidence>
<dbReference type="InterPro" id="IPR021858">
    <property type="entry name" value="Fun_TF"/>
</dbReference>
<evidence type="ECO:0000256" key="2">
    <source>
        <dbReference type="ARBA" id="ARBA00023242"/>
    </source>
</evidence>
<sequence>MEAPEMEDLGHQQPITSHSNQLDAPWLDEDYLQNASFEDYEAASFTFDAEAELLEEIDVESFLVADRDCTTVAISARGTRFDNRQVVQSDPAVPMSLPFLIDGLNTPVRRRLFAHFTQKTAWVLTASGLGYNPFMETYIPQSLHDITLLESLLCLAASHLSRMQANLDLEVEIEKKMLLEAAEDRQETQLGKLALEQDDDQASSRNSLLVSLLLLCVYEISEGAGDICWRIRLDSARRVLQPTQALSINLTADHFLLEFFIYHDALATATAPSAHIVPECNEVFWVSLSSSRQSKSTHMIGAYDGLLRMVTRLSNLQDRISTSGQLDGMLIGEANDLWIELDQ</sequence>
<gene>
    <name evidence="4" type="ORF">LTR97_004829</name>
</gene>
<comment type="caution">
    <text evidence="4">The sequence shown here is derived from an EMBL/GenBank/DDBJ whole genome shotgun (WGS) entry which is preliminary data.</text>
</comment>
<dbReference type="Pfam" id="PF11951">
    <property type="entry name" value="Fungal_trans_2"/>
    <property type="match status" value="1"/>
</dbReference>
<reference evidence="4" key="1">
    <citation type="submission" date="2023-08" db="EMBL/GenBank/DDBJ databases">
        <title>Black Yeasts Isolated from many extreme environments.</title>
        <authorList>
            <person name="Coleine C."/>
            <person name="Stajich J.E."/>
            <person name="Selbmann L."/>
        </authorList>
    </citation>
    <scope>NUCLEOTIDE SEQUENCE</scope>
    <source>
        <strain evidence="4">CCFEE 5810</strain>
    </source>
</reference>
<dbReference type="GO" id="GO:0045944">
    <property type="term" value="P:positive regulation of transcription by RNA polymerase II"/>
    <property type="evidence" value="ECO:0007669"/>
    <property type="project" value="TreeGrafter"/>
</dbReference>
<evidence type="ECO:0000256" key="1">
    <source>
        <dbReference type="ARBA" id="ARBA00004123"/>
    </source>
</evidence>
<feature type="region of interest" description="Disordered" evidence="3">
    <location>
        <begin position="1"/>
        <end position="20"/>
    </location>
</feature>
<organism evidence="4 5">
    <name type="scientific">Elasticomyces elasticus</name>
    <dbReference type="NCBI Taxonomy" id="574655"/>
    <lineage>
        <taxon>Eukaryota</taxon>
        <taxon>Fungi</taxon>
        <taxon>Dikarya</taxon>
        <taxon>Ascomycota</taxon>
        <taxon>Pezizomycotina</taxon>
        <taxon>Dothideomycetes</taxon>
        <taxon>Dothideomycetidae</taxon>
        <taxon>Mycosphaerellales</taxon>
        <taxon>Teratosphaeriaceae</taxon>
        <taxon>Elasticomyces</taxon>
    </lineage>
</organism>
<evidence type="ECO:0000313" key="5">
    <source>
        <dbReference type="Proteomes" id="UP001310594"/>
    </source>
</evidence>
<protein>
    <submittedName>
        <fullName evidence="4">Uncharacterized protein</fullName>
    </submittedName>
</protein>
<dbReference type="GO" id="GO:0003700">
    <property type="term" value="F:DNA-binding transcription factor activity"/>
    <property type="evidence" value="ECO:0007669"/>
    <property type="project" value="TreeGrafter"/>
</dbReference>
<dbReference type="GO" id="GO:0005634">
    <property type="term" value="C:nucleus"/>
    <property type="evidence" value="ECO:0007669"/>
    <property type="project" value="UniProtKB-SubCell"/>
</dbReference>
<keyword evidence="2" id="KW-0539">Nucleus</keyword>
<name>A0AAN7ZP63_9PEZI</name>
<evidence type="ECO:0000256" key="3">
    <source>
        <dbReference type="SAM" id="MobiDB-lite"/>
    </source>
</evidence>
<proteinExistence type="predicted"/>
<accession>A0AAN7ZP63</accession>
<dbReference type="GO" id="GO:0000976">
    <property type="term" value="F:transcription cis-regulatory region binding"/>
    <property type="evidence" value="ECO:0007669"/>
    <property type="project" value="TreeGrafter"/>
</dbReference>
<comment type="subcellular location">
    <subcellularLocation>
        <location evidence="1">Nucleus</location>
    </subcellularLocation>
</comment>